<accession>A0AA36H8N1</accession>
<keyword evidence="2" id="KW-0732">Signal</keyword>
<reference evidence="3" key="1">
    <citation type="submission" date="2023-07" db="EMBL/GenBank/DDBJ databases">
        <authorList>
            <consortium name="CYATHOMIX"/>
        </authorList>
    </citation>
    <scope>NUCLEOTIDE SEQUENCE</scope>
    <source>
        <strain evidence="3">N/A</strain>
    </source>
</reference>
<proteinExistence type="predicted"/>
<feature type="signal peptide" evidence="2">
    <location>
        <begin position="1"/>
        <end position="19"/>
    </location>
</feature>
<dbReference type="AlphaFoldDB" id="A0AA36H8N1"/>
<organism evidence="3 4">
    <name type="scientific">Cylicocyclus nassatus</name>
    <name type="common">Nematode worm</name>
    <dbReference type="NCBI Taxonomy" id="53992"/>
    <lineage>
        <taxon>Eukaryota</taxon>
        <taxon>Metazoa</taxon>
        <taxon>Ecdysozoa</taxon>
        <taxon>Nematoda</taxon>
        <taxon>Chromadorea</taxon>
        <taxon>Rhabditida</taxon>
        <taxon>Rhabditina</taxon>
        <taxon>Rhabditomorpha</taxon>
        <taxon>Strongyloidea</taxon>
        <taxon>Strongylidae</taxon>
        <taxon>Cylicocyclus</taxon>
    </lineage>
</organism>
<protein>
    <submittedName>
        <fullName evidence="3">Uncharacterized protein</fullName>
    </submittedName>
</protein>
<evidence type="ECO:0000313" key="3">
    <source>
        <dbReference type="EMBL" id="CAJ0605972.1"/>
    </source>
</evidence>
<comment type="caution">
    <text evidence="3">The sequence shown here is derived from an EMBL/GenBank/DDBJ whole genome shotgun (WGS) entry which is preliminary data.</text>
</comment>
<feature type="compositionally biased region" description="Basic residues" evidence="1">
    <location>
        <begin position="91"/>
        <end position="107"/>
    </location>
</feature>
<keyword evidence="4" id="KW-1185">Reference proteome</keyword>
<feature type="region of interest" description="Disordered" evidence="1">
    <location>
        <begin position="75"/>
        <end position="107"/>
    </location>
</feature>
<gene>
    <name evidence="3" type="ORF">CYNAS_LOCUS17955</name>
</gene>
<dbReference type="Proteomes" id="UP001176961">
    <property type="component" value="Unassembled WGS sequence"/>
</dbReference>
<evidence type="ECO:0000313" key="4">
    <source>
        <dbReference type="Proteomes" id="UP001176961"/>
    </source>
</evidence>
<sequence length="152" mass="17059">MKSLFWTLGLIAIAAVAFAEKEPEVSKTELSETGKAVLAKLRALRLEEEGILDAITVETDRAIIHSILKTEVEVSNNSDDDSDEVDAAAPRVKRAVRRRGGRRRRAHRRRAVAARRKITEYELWKISPQSHVSAENNGRGFLALLKLPIEYT</sequence>
<evidence type="ECO:0000256" key="2">
    <source>
        <dbReference type="SAM" id="SignalP"/>
    </source>
</evidence>
<evidence type="ECO:0000256" key="1">
    <source>
        <dbReference type="SAM" id="MobiDB-lite"/>
    </source>
</evidence>
<name>A0AA36H8N1_CYLNA</name>
<feature type="chain" id="PRO_5041399018" evidence="2">
    <location>
        <begin position="20"/>
        <end position="152"/>
    </location>
</feature>
<dbReference type="EMBL" id="CATQJL010000316">
    <property type="protein sequence ID" value="CAJ0605972.1"/>
    <property type="molecule type" value="Genomic_DNA"/>
</dbReference>